<keyword evidence="1" id="KW-0175">Coiled coil</keyword>
<dbReference type="AlphaFoldDB" id="A0A3S5IRZ8"/>
<name>A0A3S5IRZ8_9TRYP</name>
<keyword evidence="4" id="KW-1185">Reference proteome</keyword>
<dbReference type="RefSeq" id="XP_029226028.1">
    <property type="nucleotide sequence ID" value="XM_029373848.1"/>
</dbReference>
<dbReference type="Proteomes" id="UP000284403">
    <property type="component" value="Unassembled WGS sequence"/>
</dbReference>
<feature type="signal peptide" evidence="2">
    <location>
        <begin position="1"/>
        <end position="16"/>
    </location>
</feature>
<reference evidence="3 4" key="1">
    <citation type="journal article" date="2018" name="BMC Genomics">
        <title>Genomic comparison of Trypanosoma conorhini and Trypanosoma rangeli to Trypanosoma cruzi strains of high and low virulence.</title>
        <authorList>
            <person name="Bradwell K.R."/>
            <person name="Koparde V.N."/>
            <person name="Matveyev A.V."/>
            <person name="Serrano M.G."/>
            <person name="Alves J.M."/>
            <person name="Parikh H."/>
            <person name="Huang B."/>
            <person name="Lee V."/>
            <person name="Espinosa-Alvarez O."/>
            <person name="Ortiz P.A."/>
            <person name="Costa-Martins A.G."/>
            <person name="Teixeira M.M."/>
            <person name="Buck G.A."/>
        </authorList>
    </citation>
    <scope>NUCLEOTIDE SEQUENCE [LARGE SCALE GENOMIC DNA]</scope>
    <source>
        <strain evidence="3 4">025E</strain>
    </source>
</reference>
<evidence type="ECO:0000256" key="1">
    <source>
        <dbReference type="SAM" id="Coils"/>
    </source>
</evidence>
<feature type="chain" id="PRO_5018696914" evidence="2">
    <location>
        <begin position="17"/>
        <end position="366"/>
    </location>
</feature>
<evidence type="ECO:0000313" key="3">
    <source>
        <dbReference type="EMBL" id="RNF09428.1"/>
    </source>
</evidence>
<dbReference type="OrthoDB" id="248447at2759"/>
<dbReference type="GeneID" id="40320592"/>
<organism evidence="3 4">
    <name type="scientific">Trypanosoma conorhini</name>
    <dbReference type="NCBI Taxonomy" id="83891"/>
    <lineage>
        <taxon>Eukaryota</taxon>
        <taxon>Discoba</taxon>
        <taxon>Euglenozoa</taxon>
        <taxon>Kinetoplastea</taxon>
        <taxon>Metakinetoplastina</taxon>
        <taxon>Trypanosomatida</taxon>
        <taxon>Trypanosomatidae</taxon>
        <taxon>Trypanosoma</taxon>
    </lineage>
</organism>
<proteinExistence type="predicted"/>
<gene>
    <name evidence="3" type="ORF">Tco025E_06981</name>
</gene>
<dbReference type="EMBL" id="MKKU01000510">
    <property type="protein sequence ID" value="RNF09428.1"/>
    <property type="molecule type" value="Genomic_DNA"/>
</dbReference>
<keyword evidence="2" id="KW-0732">Signal</keyword>
<evidence type="ECO:0000256" key="2">
    <source>
        <dbReference type="SAM" id="SignalP"/>
    </source>
</evidence>
<comment type="caution">
    <text evidence="3">The sequence shown here is derived from an EMBL/GenBank/DDBJ whole genome shotgun (WGS) entry which is preliminary data.</text>
</comment>
<sequence>MVRPAFILLGYRGVLSASATVSPERSESAVRCDATDPREAKLHEAINTEPPLGNITLIPFLADDARDPALGSLLRFFTVVNDPTWLLLLSQKSQEKAGSACVLYVKLFHIPVVGESLRLHRALNSLILHHFGAPGGTSMCKFLMSVEELFATARAYADSVAEAPARNSLVSLHLSQEEVSSLAEKMLSSSSVSAGKIQEAELEEIPNSTVNLQRETLAHELRLEAVSGGDGHRAALKKEAEEHRREVRQELAFVRARRQALLREGSELVVRMREEERRRKGHAVGRAEGSVGRRRNWLRCRGSTTSVSRRAYACWRHSEGEDWRSPRTRRRGRWLWPPFRWRRMCFRRSSSRGTTSWQGRPTRKRK</sequence>
<protein>
    <submittedName>
        <fullName evidence="3">Uncharacterized protein</fullName>
    </submittedName>
</protein>
<accession>A0A3S5IRZ8</accession>
<feature type="coiled-coil region" evidence="1">
    <location>
        <begin position="237"/>
        <end position="264"/>
    </location>
</feature>
<evidence type="ECO:0000313" key="4">
    <source>
        <dbReference type="Proteomes" id="UP000284403"/>
    </source>
</evidence>